<dbReference type="Proteomes" id="UP000239002">
    <property type="component" value="Unassembled WGS sequence"/>
</dbReference>
<protein>
    <submittedName>
        <fullName evidence="2">Uncharacterized protein</fullName>
    </submittedName>
</protein>
<feature type="transmembrane region" description="Helical" evidence="1">
    <location>
        <begin position="114"/>
        <end position="134"/>
    </location>
</feature>
<keyword evidence="1" id="KW-0472">Membrane</keyword>
<evidence type="ECO:0000313" key="3">
    <source>
        <dbReference type="Proteomes" id="UP000239002"/>
    </source>
</evidence>
<feature type="transmembrane region" description="Helical" evidence="1">
    <location>
        <begin position="88"/>
        <end position="108"/>
    </location>
</feature>
<proteinExistence type="predicted"/>
<reference evidence="2 3" key="1">
    <citation type="submission" date="2018-02" db="EMBL/GenBank/DDBJ databases">
        <title>Genomic Encyclopedia of Archaeal and Bacterial Type Strains, Phase II (KMG-II): from individual species to whole genera.</title>
        <authorList>
            <person name="Goeker M."/>
        </authorList>
    </citation>
    <scope>NUCLEOTIDE SEQUENCE [LARGE SCALE GENOMIC DNA]</scope>
    <source>
        <strain evidence="2 3">DSM 16809</strain>
    </source>
</reference>
<dbReference type="AlphaFoldDB" id="A0A2S6ILU6"/>
<keyword evidence="1" id="KW-1133">Transmembrane helix</keyword>
<name>A0A2S6ILU6_9FLAO</name>
<dbReference type="EMBL" id="PTJE01000003">
    <property type="protein sequence ID" value="PPK95155.1"/>
    <property type="molecule type" value="Genomic_DNA"/>
</dbReference>
<dbReference type="RefSeq" id="WP_104515578.1">
    <property type="nucleotide sequence ID" value="NZ_MQVW01000024.1"/>
</dbReference>
<evidence type="ECO:0000313" key="2">
    <source>
        <dbReference type="EMBL" id="PPK95155.1"/>
    </source>
</evidence>
<organism evidence="2 3">
    <name type="scientific">Nonlabens xylanidelens</name>
    <dbReference type="NCBI Taxonomy" id="191564"/>
    <lineage>
        <taxon>Bacteria</taxon>
        <taxon>Pseudomonadati</taxon>
        <taxon>Bacteroidota</taxon>
        <taxon>Flavobacteriia</taxon>
        <taxon>Flavobacteriales</taxon>
        <taxon>Flavobacteriaceae</taxon>
        <taxon>Nonlabens</taxon>
    </lineage>
</organism>
<sequence>MIKRNFLIAITMFIALFIYTFYRTDYTLINQLWIYLFTQESFTAIKSTVRTAMPLPELIVYSLPEALWIFTITLTSKNLFFKIRDQKIFLYFLPLVFCVGMELLQYTGITNGHFDFWDIGLSLLFWFLGLLTPLNTSKFDILKTWNKEVVLCSFSYGVVYLAHTM</sequence>
<feature type="transmembrane region" description="Helical" evidence="1">
    <location>
        <begin position="5"/>
        <end position="22"/>
    </location>
</feature>
<dbReference type="OrthoDB" id="1069342at2"/>
<feature type="transmembrane region" description="Helical" evidence="1">
    <location>
        <begin position="58"/>
        <end position="76"/>
    </location>
</feature>
<gene>
    <name evidence="2" type="ORF">LY01_01908</name>
</gene>
<evidence type="ECO:0000256" key="1">
    <source>
        <dbReference type="SAM" id="Phobius"/>
    </source>
</evidence>
<comment type="caution">
    <text evidence="2">The sequence shown here is derived from an EMBL/GenBank/DDBJ whole genome shotgun (WGS) entry which is preliminary data.</text>
</comment>
<accession>A0A2S6ILU6</accession>
<keyword evidence="1" id="KW-0812">Transmembrane</keyword>
<keyword evidence="3" id="KW-1185">Reference proteome</keyword>